<dbReference type="InterPro" id="IPR001584">
    <property type="entry name" value="Integrase_cat-core"/>
</dbReference>
<accession>A0A370CFJ0</accession>
<dbReference type="GO" id="GO:0003676">
    <property type="term" value="F:nucleic acid binding"/>
    <property type="evidence" value="ECO:0007669"/>
    <property type="project" value="InterPro"/>
</dbReference>
<reference evidence="2 3" key="1">
    <citation type="journal article" date="2017" name="Int. J. Syst. Evol. Microbiol.">
        <title>Aquarickettsiella crustaci n. gen. n. sp. (Gammaproteobacteria: Legionellales: Coxiellaceae); a bacterial pathogen of the freshwater crustacean: Gammarus fossarum (Malacostraca: Amphipoda).</title>
        <authorList>
            <person name="Bojko J."/>
            <person name="Dunn A.M."/>
            <person name="Stebbing P.D."/>
            <person name="Van Aerle R."/>
            <person name="Bacela-Spychalska K."/>
            <person name="Bean T.P."/>
            <person name="Stentiford G.D."/>
        </authorList>
    </citation>
    <scope>NUCLEOTIDE SEQUENCE [LARGE SCALE GENOMIC DNA]</scope>
    <source>
        <strain evidence="2">RA15029</strain>
    </source>
</reference>
<evidence type="ECO:0000313" key="3">
    <source>
        <dbReference type="Proteomes" id="UP000226429"/>
    </source>
</evidence>
<gene>
    <name evidence="2" type="ORF">CFE62_007195</name>
</gene>
<dbReference type="SUPFAM" id="SSF53098">
    <property type="entry name" value="Ribonuclease H-like"/>
    <property type="match status" value="1"/>
</dbReference>
<dbReference type="InterPro" id="IPR036397">
    <property type="entry name" value="RNaseH_sf"/>
</dbReference>
<organism evidence="2 3">
    <name type="scientific">Candidatus Aquirickettsiella gammari</name>
    <dbReference type="NCBI Taxonomy" id="2016198"/>
    <lineage>
        <taxon>Bacteria</taxon>
        <taxon>Pseudomonadati</taxon>
        <taxon>Pseudomonadota</taxon>
        <taxon>Gammaproteobacteria</taxon>
        <taxon>Legionellales</taxon>
        <taxon>Coxiellaceae</taxon>
        <taxon>Candidatus Aquirickettsiella</taxon>
    </lineage>
</organism>
<protein>
    <submittedName>
        <fullName evidence="2">Transposase</fullName>
    </submittedName>
</protein>
<dbReference type="Pfam" id="PF13683">
    <property type="entry name" value="rve_3"/>
    <property type="match status" value="1"/>
</dbReference>
<sequence length="164" mass="19481">GINQCWSLDYMSDALVNGRRIRTANIIDDYHRGGLGILVAYGLPSKRITRWLDQLAMKYGYPQRIRVDNGPENISRHFQQWAKVHGIEIQYIQPGKPAQNAFIERFNRTYREAVLDRYLFRNIQEIQNITDHWLKHYNEERPHEALNNQTPIYYSQSLNKNYSI</sequence>
<dbReference type="PANTHER" id="PTHR47515">
    <property type="entry name" value="LOW CALCIUM RESPONSE LOCUS PROTEIN T"/>
    <property type="match status" value="1"/>
</dbReference>
<dbReference type="Proteomes" id="UP000226429">
    <property type="component" value="Unassembled WGS sequence"/>
</dbReference>
<dbReference type="PROSITE" id="PS50994">
    <property type="entry name" value="INTEGRASE"/>
    <property type="match status" value="1"/>
</dbReference>
<keyword evidence="3" id="KW-1185">Reference proteome</keyword>
<name>A0A370CFJ0_9COXI</name>
<feature type="domain" description="Integrase catalytic" evidence="1">
    <location>
        <begin position="1"/>
        <end position="159"/>
    </location>
</feature>
<dbReference type="PANTHER" id="PTHR47515:SF2">
    <property type="entry name" value="INTEGRASE CORE DOMAIN PROTEIN"/>
    <property type="match status" value="1"/>
</dbReference>
<proteinExistence type="predicted"/>
<dbReference type="EMBL" id="NMOS02000057">
    <property type="protein sequence ID" value="RDH39793.1"/>
    <property type="molecule type" value="Genomic_DNA"/>
</dbReference>
<dbReference type="InterPro" id="IPR012337">
    <property type="entry name" value="RNaseH-like_sf"/>
</dbReference>
<reference evidence="2 3" key="2">
    <citation type="journal article" date="2018" name="J. Invertebr. Pathol.">
        <title>'Candidatus Aquirickettsiella gammari' (Gammaproteobacteria: Legionellales: Coxiellaceae): A bacterial pathogen of the freshwater crustacean Gammarus fossarum (Malacostraca: Amphipoda).</title>
        <authorList>
            <person name="Bojko J."/>
            <person name="Dunn A.M."/>
            <person name="Stebbing P.D."/>
            <person name="van Aerle R."/>
            <person name="Bacela-Spychalska K."/>
            <person name="Bean T.P."/>
            <person name="Urrutia A."/>
            <person name="Stentiford G.D."/>
        </authorList>
    </citation>
    <scope>NUCLEOTIDE SEQUENCE [LARGE SCALE GENOMIC DNA]</scope>
    <source>
        <strain evidence="2">RA15029</strain>
    </source>
</reference>
<dbReference type="GO" id="GO:0015074">
    <property type="term" value="P:DNA integration"/>
    <property type="evidence" value="ECO:0007669"/>
    <property type="project" value="InterPro"/>
</dbReference>
<evidence type="ECO:0000259" key="1">
    <source>
        <dbReference type="PROSITE" id="PS50994"/>
    </source>
</evidence>
<feature type="non-terminal residue" evidence="2">
    <location>
        <position position="1"/>
    </location>
</feature>
<dbReference type="AlphaFoldDB" id="A0A370CFJ0"/>
<evidence type="ECO:0000313" key="2">
    <source>
        <dbReference type="EMBL" id="RDH39793.1"/>
    </source>
</evidence>
<dbReference type="Gene3D" id="3.30.420.10">
    <property type="entry name" value="Ribonuclease H-like superfamily/Ribonuclease H"/>
    <property type="match status" value="1"/>
</dbReference>
<comment type="caution">
    <text evidence="2">The sequence shown here is derived from an EMBL/GenBank/DDBJ whole genome shotgun (WGS) entry which is preliminary data.</text>
</comment>